<dbReference type="Proteomes" id="UP001222800">
    <property type="component" value="Chromosome"/>
</dbReference>
<reference evidence="2 3" key="1">
    <citation type="submission" date="2023-03" db="EMBL/GenBank/DDBJ databases">
        <title>Complete genome sequence of Tepidibacter sp. SWIR-1, isolated from a deep-sea hydrothermal vent.</title>
        <authorList>
            <person name="Li X."/>
        </authorList>
    </citation>
    <scope>NUCLEOTIDE SEQUENCE [LARGE SCALE GENOMIC DNA]</scope>
    <source>
        <strain evidence="2 3">SWIR-1</strain>
    </source>
</reference>
<keyword evidence="1" id="KW-0732">Signal</keyword>
<accession>A0ABY8EDE4</accession>
<organism evidence="2 3">
    <name type="scientific">Tepidibacter hydrothermalis</name>
    <dbReference type="NCBI Taxonomy" id="3036126"/>
    <lineage>
        <taxon>Bacteria</taxon>
        <taxon>Bacillati</taxon>
        <taxon>Bacillota</taxon>
        <taxon>Clostridia</taxon>
        <taxon>Peptostreptococcales</taxon>
        <taxon>Peptostreptococcaceae</taxon>
        <taxon>Tepidibacter</taxon>
    </lineage>
</organism>
<proteinExistence type="predicted"/>
<evidence type="ECO:0000256" key="1">
    <source>
        <dbReference type="SAM" id="SignalP"/>
    </source>
</evidence>
<protein>
    <recommendedName>
        <fullName evidence="4">Lipoprotein</fullName>
    </recommendedName>
</protein>
<feature type="chain" id="PRO_5045111772" description="Lipoprotein" evidence="1">
    <location>
        <begin position="22"/>
        <end position="182"/>
    </location>
</feature>
<name>A0ABY8EDE4_9FIRM</name>
<dbReference type="EMBL" id="CP120733">
    <property type="protein sequence ID" value="WFD08773.1"/>
    <property type="molecule type" value="Genomic_DNA"/>
</dbReference>
<dbReference type="RefSeq" id="WP_277730686.1">
    <property type="nucleotide sequence ID" value="NZ_CP120733.1"/>
</dbReference>
<evidence type="ECO:0000313" key="3">
    <source>
        <dbReference type="Proteomes" id="UP001222800"/>
    </source>
</evidence>
<evidence type="ECO:0000313" key="2">
    <source>
        <dbReference type="EMBL" id="WFD08773.1"/>
    </source>
</evidence>
<sequence length="182" mass="21602">MRKKYLIVIFIALFFLFNSCSKSSSNIKNYLNTGTTIDSEAKDIMPNLDDLPEYKDIEYKYTHKSMYIFQSDSVALIVNYDDKIYKSEKDKLEEKYTFLEEKDKGIIPEHEFLINSYTFKVVARNEKSNTHYPKSFGMIGTSEEKKSIAYLYFYDFDLDCIGREDEEHSMADFVNNYFDYNF</sequence>
<gene>
    <name evidence="2" type="ORF">P4S50_10220</name>
</gene>
<feature type="signal peptide" evidence="1">
    <location>
        <begin position="1"/>
        <end position="21"/>
    </location>
</feature>
<evidence type="ECO:0008006" key="4">
    <source>
        <dbReference type="Google" id="ProtNLM"/>
    </source>
</evidence>
<keyword evidence="3" id="KW-1185">Reference proteome</keyword>